<dbReference type="SUPFAM" id="SSF56112">
    <property type="entry name" value="Protein kinase-like (PK-like)"/>
    <property type="match status" value="1"/>
</dbReference>
<evidence type="ECO:0000256" key="2">
    <source>
        <dbReference type="ARBA" id="ARBA00022679"/>
    </source>
</evidence>
<reference evidence="10 11" key="1">
    <citation type="submission" date="2015-09" db="EMBL/GenBank/DDBJ databases">
        <title>Draft genome of the parasitic nematode Teladorsagia circumcincta isolate WARC Sus (inbred).</title>
        <authorList>
            <person name="Mitreva M."/>
        </authorList>
    </citation>
    <scope>NUCLEOTIDE SEQUENCE [LARGE SCALE GENOMIC DNA]</scope>
    <source>
        <strain evidence="10 11">S</strain>
    </source>
</reference>
<dbReference type="PROSITE" id="PS50011">
    <property type="entry name" value="PROTEIN_KINASE_DOM"/>
    <property type="match status" value="1"/>
</dbReference>
<evidence type="ECO:0000259" key="9">
    <source>
        <dbReference type="PROSITE" id="PS50011"/>
    </source>
</evidence>
<keyword evidence="4" id="KW-0418">Kinase</keyword>
<proteinExistence type="predicted"/>
<dbReference type="EMBL" id="KZ345868">
    <property type="protein sequence ID" value="PIO71720.1"/>
    <property type="molecule type" value="Genomic_DNA"/>
</dbReference>
<comment type="catalytic activity">
    <reaction evidence="7">
        <text>L-seryl-[protein] + ATP = O-phospho-L-seryl-[protein] + ADP + H(+)</text>
        <dbReference type="Rhea" id="RHEA:17989"/>
        <dbReference type="Rhea" id="RHEA-COMP:9863"/>
        <dbReference type="Rhea" id="RHEA-COMP:11604"/>
        <dbReference type="ChEBI" id="CHEBI:15378"/>
        <dbReference type="ChEBI" id="CHEBI:29999"/>
        <dbReference type="ChEBI" id="CHEBI:30616"/>
        <dbReference type="ChEBI" id="CHEBI:83421"/>
        <dbReference type="ChEBI" id="CHEBI:456216"/>
        <dbReference type="EC" id="2.7.11.1"/>
    </reaction>
</comment>
<evidence type="ECO:0000256" key="5">
    <source>
        <dbReference type="ARBA" id="ARBA00022840"/>
    </source>
</evidence>
<keyword evidence="1" id="KW-0723">Serine/threonine-protein kinase</keyword>
<dbReference type="Pfam" id="PF00069">
    <property type="entry name" value="Pkinase"/>
    <property type="match status" value="1"/>
</dbReference>
<evidence type="ECO:0000256" key="7">
    <source>
        <dbReference type="ARBA" id="ARBA00048679"/>
    </source>
</evidence>
<keyword evidence="2" id="KW-0808">Transferase</keyword>
<dbReference type="GO" id="GO:0005524">
    <property type="term" value="F:ATP binding"/>
    <property type="evidence" value="ECO:0007669"/>
    <property type="project" value="UniProtKB-KW"/>
</dbReference>
<keyword evidence="3 8" id="KW-0547">Nucleotide-binding</keyword>
<dbReference type="InterPro" id="IPR011009">
    <property type="entry name" value="Kinase-like_dom_sf"/>
</dbReference>
<dbReference type="SMART" id="SM00220">
    <property type="entry name" value="S_TKc"/>
    <property type="match status" value="1"/>
</dbReference>
<keyword evidence="5 8" id="KW-0067">ATP-binding</keyword>
<dbReference type="Proteomes" id="UP000230423">
    <property type="component" value="Unassembled WGS sequence"/>
</dbReference>
<feature type="binding site" evidence="8">
    <location>
        <position position="76"/>
    </location>
    <ligand>
        <name>ATP</name>
        <dbReference type="ChEBI" id="CHEBI:30616"/>
    </ligand>
</feature>
<dbReference type="FunFam" id="3.30.200.20:FF:000042">
    <property type="entry name" value="Aurora kinase A"/>
    <property type="match status" value="1"/>
</dbReference>
<dbReference type="InterPro" id="IPR030616">
    <property type="entry name" value="Aur-like"/>
</dbReference>
<feature type="binding site" evidence="8">
    <location>
        <begin position="125"/>
        <end position="127"/>
    </location>
    <ligand>
        <name>ATP</name>
        <dbReference type="ChEBI" id="CHEBI:30616"/>
    </ligand>
</feature>
<organism evidence="10 11">
    <name type="scientific">Teladorsagia circumcincta</name>
    <name type="common">Brown stomach worm</name>
    <name type="synonym">Ostertagia circumcincta</name>
    <dbReference type="NCBI Taxonomy" id="45464"/>
    <lineage>
        <taxon>Eukaryota</taxon>
        <taxon>Metazoa</taxon>
        <taxon>Ecdysozoa</taxon>
        <taxon>Nematoda</taxon>
        <taxon>Chromadorea</taxon>
        <taxon>Rhabditida</taxon>
        <taxon>Rhabditina</taxon>
        <taxon>Rhabditomorpha</taxon>
        <taxon>Strongyloidea</taxon>
        <taxon>Trichostrongylidae</taxon>
        <taxon>Teladorsagia</taxon>
    </lineage>
</organism>
<dbReference type="OrthoDB" id="377346at2759"/>
<keyword evidence="11" id="KW-1185">Reference proteome</keyword>
<accession>A0A2G9UQH0</accession>
<protein>
    <recommendedName>
        <fullName evidence="9">Protein kinase domain-containing protein</fullName>
    </recommendedName>
</protein>
<evidence type="ECO:0000256" key="1">
    <source>
        <dbReference type="ARBA" id="ARBA00022527"/>
    </source>
</evidence>
<gene>
    <name evidence="10" type="ORF">TELCIR_06374</name>
</gene>
<dbReference type="GO" id="GO:0004674">
    <property type="term" value="F:protein serine/threonine kinase activity"/>
    <property type="evidence" value="ECO:0007669"/>
    <property type="project" value="UniProtKB-KW"/>
</dbReference>
<sequence length="163" mass="18877">MTEVAAPPLASEVELQGNLSAISTIAENPSSESTRTNSQRMWVINDFEIGRPLGKGHFGFIFLARYKPERVVVSLKVLSKDHISKHNVKHQVKREIQIHYRLRHPNILRLKNYFHDERRVYIILECANGGDLYSRLKKKGRLEEPEAARYLLGIQHLVLLIIW</sequence>
<name>A0A2G9UQH0_TELCI</name>
<dbReference type="AlphaFoldDB" id="A0A2G9UQH0"/>
<dbReference type="PANTHER" id="PTHR24350">
    <property type="entry name" value="SERINE/THREONINE-PROTEIN KINASE IAL-RELATED"/>
    <property type="match status" value="1"/>
</dbReference>
<evidence type="ECO:0000256" key="3">
    <source>
        <dbReference type="ARBA" id="ARBA00022741"/>
    </source>
</evidence>
<evidence type="ECO:0000256" key="6">
    <source>
        <dbReference type="ARBA" id="ARBA00047899"/>
    </source>
</evidence>
<dbReference type="Gene3D" id="3.30.200.20">
    <property type="entry name" value="Phosphorylase Kinase, domain 1"/>
    <property type="match status" value="1"/>
</dbReference>
<feature type="domain" description="Protein kinase" evidence="9">
    <location>
        <begin position="47"/>
        <end position="163"/>
    </location>
</feature>
<evidence type="ECO:0000256" key="8">
    <source>
        <dbReference type="PIRSR" id="PIRSR630616-2"/>
    </source>
</evidence>
<evidence type="ECO:0000256" key="4">
    <source>
        <dbReference type="ARBA" id="ARBA00022777"/>
    </source>
</evidence>
<evidence type="ECO:0000313" key="10">
    <source>
        <dbReference type="EMBL" id="PIO71720.1"/>
    </source>
</evidence>
<comment type="catalytic activity">
    <reaction evidence="6">
        <text>L-threonyl-[protein] + ATP = O-phospho-L-threonyl-[protein] + ADP + H(+)</text>
        <dbReference type="Rhea" id="RHEA:46608"/>
        <dbReference type="Rhea" id="RHEA-COMP:11060"/>
        <dbReference type="Rhea" id="RHEA-COMP:11605"/>
        <dbReference type="ChEBI" id="CHEBI:15378"/>
        <dbReference type="ChEBI" id="CHEBI:30013"/>
        <dbReference type="ChEBI" id="CHEBI:30616"/>
        <dbReference type="ChEBI" id="CHEBI:61977"/>
        <dbReference type="ChEBI" id="CHEBI:456216"/>
        <dbReference type="EC" id="2.7.11.1"/>
    </reaction>
</comment>
<evidence type="ECO:0000313" key="11">
    <source>
        <dbReference type="Proteomes" id="UP000230423"/>
    </source>
</evidence>
<dbReference type="InterPro" id="IPR000719">
    <property type="entry name" value="Prot_kinase_dom"/>
</dbReference>